<protein>
    <submittedName>
        <fullName evidence="1">Uncharacterized protein</fullName>
    </submittedName>
</protein>
<dbReference type="EMBL" id="CAJNNW010036118">
    <property type="protein sequence ID" value="CAE8732134.1"/>
    <property type="molecule type" value="Genomic_DNA"/>
</dbReference>
<sequence>TSDSRSHNSSGSSEIDPRHVATLVAAYTALARLGARDEVVLEAAGAALQHCALQGRPVPPDYLPALVKALATKLRPAPLALARAVEASLPEAVPSLKIQDLSMVLQSLAFIPGLRAAKGGLGQRLFGGCLAAPLSALPPAGLVGALRSAWAMDYFDPSFWAPALRDAERRLTLSSEGQHLTPMPRQAGIVFAPDDLAGAALISARVVAAAAEASKATSPAAAAEAAARQAAARIEELGPRELGMIGTALAKSGHEDGQIFALLSHRALQLLQSGPQFNSLDVSQLLAALAHFSYRDEALLDAVAAQLERGLATYDPKARDIVLWSFSELGGLPGGARRYPALGEALLEYELSLGYS</sequence>
<reference evidence="1" key="1">
    <citation type="submission" date="2021-02" db="EMBL/GenBank/DDBJ databases">
        <authorList>
            <person name="Dougan E. K."/>
            <person name="Rhodes N."/>
            <person name="Thang M."/>
            <person name="Chan C."/>
        </authorList>
    </citation>
    <scope>NUCLEOTIDE SEQUENCE</scope>
</reference>
<dbReference type="OrthoDB" id="432477at2759"/>
<dbReference type="Proteomes" id="UP000626109">
    <property type="component" value="Unassembled WGS sequence"/>
</dbReference>
<gene>
    <name evidence="1" type="ORF">PGLA1383_LOCUS29987</name>
    <name evidence="2" type="ORF">PGLA2088_LOCUS46275</name>
</gene>
<evidence type="ECO:0000313" key="3">
    <source>
        <dbReference type="Proteomes" id="UP000654075"/>
    </source>
</evidence>
<evidence type="ECO:0000313" key="2">
    <source>
        <dbReference type="EMBL" id="CAE8732134.1"/>
    </source>
</evidence>
<name>A0A813FFS8_POLGL</name>
<evidence type="ECO:0000313" key="1">
    <source>
        <dbReference type="EMBL" id="CAE8612188.1"/>
    </source>
</evidence>
<keyword evidence="3" id="KW-1185">Reference proteome</keyword>
<accession>A0A813FFS8</accession>
<dbReference type="EMBL" id="CAJNNV010025093">
    <property type="protein sequence ID" value="CAE8612188.1"/>
    <property type="molecule type" value="Genomic_DNA"/>
</dbReference>
<dbReference type="Proteomes" id="UP000654075">
    <property type="component" value="Unassembled WGS sequence"/>
</dbReference>
<proteinExistence type="predicted"/>
<feature type="non-terminal residue" evidence="1">
    <location>
        <position position="1"/>
    </location>
</feature>
<organism evidence="1 3">
    <name type="scientific">Polarella glacialis</name>
    <name type="common">Dinoflagellate</name>
    <dbReference type="NCBI Taxonomy" id="89957"/>
    <lineage>
        <taxon>Eukaryota</taxon>
        <taxon>Sar</taxon>
        <taxon>Alveolata</taxon>
        <taxon>Dinophyceae</taxon>
        <taxon>Suessiales</taxon>
        <taxon>Suessiaceae</taxon>
        <taxon>Polarella</taxon>
    </lineage>
</organism>
<comment type="caution">
    <text evidence="1">The sequence shown here is derived from an EMBL/GenBank/DDBJ whole genome shotgun (WGS) entry which is preliminary data.</text>
</comment>
<dbReference type="AlphaFoldDB" id="A0A813FFS8"/>